<dbReference type="EMBL" id="LAZR01000810">
    <property type="protein sequence ID" value="KKN57293.1"/>
    <property type="molecule type" value="Genomic_DNA"/>
</dbReference>
<organism evidence="1">
    <name type="scientific">marine sediment metagenome</name>
    <dbReference type="NCBI Taxonomy" id="412755"/>
    <lineage>
        <taxon>unclassified sequences</taxon>
        <taxon>metagenomes</taxon>
        <taxon>ecological metagenomes</taxon>
    </lineage>
</organism>
<accession>A0A0F9UUK3</accession>
<gene>
    <name evidence="1" type="ORF">LCGC14_0563740</name>
</gene>
<name>A0A0F9UUK3_9ZZZZ</name>
<comment type="caution">
    <text evidence="1">The sequence shown here is derived from an EMBL/GenBank/DDBJ whole genome shotgun (WGS) entry which is preliminary data.</text>
</comment>
<protein>
    <submittedName>
        <fullName evidence="1">Uncharacterized protein</fullName>
    </submittedName>
</protein>
<evidence type="ECO:0000313" key="1">
    <source>
        <dbReference type="EMBL" id="KKN57293.1"/>
    </source>
</evidence>
<dbReference type="AlphaFoldDB" id="A0A0F9UUK3"/>
<sequence>MNSQVKPILLISSILCTIIKISIIDRVITPIKNEERAIVRLVAF</sequence>
<proteinExistence type="predicted"/>
<reference evidence="1" key="1">
    <citation type="journal article" date="2015" name="Nature">
        <title>Complex archaea that bridge the gap between prokaryotes and eukaryotes.</title>
        <authorList>
            <person name="Spang A."/>
            <person name="Saw J.H."/>
            <person name="Jorgensen S.L."/>
            <person name="Zaremba-Niedzwiedzka K."/>
            <person name="Martijn J."/>
            <person name="Lind A.E."/>
            <person name="van Eijk R."/>
            <person name="Schleper C."/>
            <person name="Guy L."/>
            <person name="Ettema T.J."/>
        </authorList>
    </citation>
    <scope>NUCLEOTIDE SEQUENCE</scope>
</reference>